<dbReference type="Pfam" id="PF02470">
    <property type="entry name" value="MlaD"/>
    <property type="match status" value="1"/>
</dbReference>
<dbReference type="EMBL" id="JAACJS010000015">
    <property type="protein sequence ID" value="NCI52049.1"/>
    <property type="molecule type" value="Genomic_DNA"/>
</dbReference>
<keyword evidence="1" id="KW-1133">Transmembrane helix</keyword>
<protein>
    <submittedName>
        <fullName evidence="3">MCE family protein</fullName>
    </submittedName>
</protein>
<evidence type="ECO:0000313" key="3">
    <source>
        <dbReference type="EMBL" id="NCI52049.1"/>
    </source>
</evidence>
<evidence type="ECO:0000313" key="4">
    <source>
        <dbReference type="Proteomes" id="UP000753802"/>
    </source>
</evidence>
<evidence type="ECO:0000256" key="1">
    <source>
        <dbReference type="SAM" id="Phobius"/>
    </source>
</evidence>
<keyword evidence="1" id="KW-0472">Membrane</keyword>
<organism evidence="3 4">
    <name type="scientific">Sediminibacterium roseum</name>
    <dbReference type="NCBI Taxonomy" id="1978412"/>
    <lineage>
        <taxon>Bacteria</taxon>
        <taxon>Pseudomonadati</taxon>
        <taxon>Bacteroidota</taxon>
        <taxon>Chitinophagia</taxon>
        <taxon>Chitinophagales</taxon>
        <taxon>Chitinophagaceae</taxon>
        <taxon>Sediminibacterium</taxon>
    </lineage>
</organism>
<sequence length="333" mass="36073">MKPISGHIKLGIFVIAGLAFLVLLLYMIGRNQNLFGSHLTIKAVFTDADGLKPGNNVRYAGIEIGTVTYVHFLSDTTVEVAMTVATQAASVIHRNAVASVGTDGLVGNRILNIKPGESGAQTIRDGDYLSTKPKVNLDNALQTLSHTNDDVAEIAEQLKTTVRKINESTALWKLLNDRSIPLHLQTALRNIATVTARANNIAGTMETAVADAKNGKGLLATLLYDTAISVELKRTVMQFRKLGTSADSLVGIVQGSVNGLNAELMHGKGVAHDLIRDTSLAGRLARSLQNIEKGTDGFNQNMEALKHNFLFSGYFKKLEKQRLAEEKKKNNKK</sequence>
<reference evidence="3 4" key="1">
    <citation type="submission" date="2020-01" db="EMBL/GenBank/DDBJ databases">
        <title>Genome analysis.</title>
        <authorList>
            <person name="Wu S."/>
            <person name="Wang G."/>
        </authorList>
    </citation>
    <scope>NUCLEOTIDE SEQUENCE [LARGE SCALE GENOMIC DNA]</scope>
    <source>
        <strain evidence="3 4">SYL130</strain>
    </source>
</reference>
<dbReference type="InterPro" id="IPR052336">
    <property type="entry name" value="MlaD_Phospholipid_Transporter"/>
</dbReference>
<proteinExistence type="predicted"/>
<dbReference type="PANTHER" id="PTHR33371:SF4">
    <property type="entry name" value="INTERMEMBRANE PHOSPHOLIPID TRANSPORT SYSTEM BINDING PROTEIN MLAD"/>
    <property type="match status" value="1"/>
</dbReference>
<keyword evidence="1" id="KW-0812">Transmembrane</keyword>
<evidence type="ECO:0000259" key="2">
    <source>
        <dbReference type="Pfam" id="PF02470"/>
    </source>
</evidence>
<dbReference type="InterPro" id="IPR003399">
    <property type="entry name" value="Mce/MlaD"/>
</dbReference>
<dbReference type="RefSeq" id="WP_161820307.1">
    <property type="nucleotide sequence ID" value="NZ_JAACJS010000015.1"/>
</dbReference>
<dbReference type="PANTHER" id="PTHR33371">
    <property type="entry name" value="INTERMEMBRANE PHOSPHOLIPID TRANSPORT SYSTEM BINDING PROTEIN MLAD-RELATED"/>
    <property type="match status" value="1"/>
</dbReference>
<feature type="transmembrane region" description="Helical" evidence="1">
    <location>
        <begin position="12"/>
        <end position="29"/>
    </location>
</feature>
<dbReference type="Proteomes" id="UP000753802">
    <property type="component" value="Unassembled WGS sequence"/>
</dbReference>
<name>A0ABW9ZY03_9BACT</name>
<gene>
    <name evidence="3" type="ORF">GWC95_19145</name>
</gene>
<feature type="domain" description="Mce/MlaD" evidence="2">
    <location>
        <begin position="39"/>
        <end position="116"/>
    </location>
</feature>
<keyword evidence="4" id="KW-1185">Reference proteome</keyword>
<accession>A0ABW9ZY03</accession>
<comment type="caution">
    <text evidence="3">The sequence shown here is derived from an EMBL/GenBank/DDBJ whole genome shotgun (WGS) entry which is preliminary data.</text>
</comment>